<feature type="domain" description="Connexin N-terminal" evidence="12">
    <location>
        <begin position="42"/>
        <end position="75"/>
    </location>
</feature>
<proteinExistence type="inferred from homology"/>
<keyword evidence="3" id="KW-1003">Cell membrane</keyword>
<dbReference type="Proteomes" id="UP001642483">
    <property type="component" value="Unassembled WGS sequence"/>
</dbReference>
<evidence type="ECO:0000256" key="4">
    <source>
        <dbReference type="ARBA" id="ARBA00022692"/>
    </source>
</evidence>
<dbReference type="PANTHER" id="PTHR11984">
    <property type="entry name" value="CONNEXIN"/>
    <property type="match status" value="1"/>
</dbReference>
<keyword evidence="6" id="KW-0965">Cell junction</keyword>
<comment type="caution">
    <text evidence="14">The sequence shown here is derived from an EMBL/GenBank/DDBJ whole genome shotgun (WGS) entry which is preliminary data.</text>
</comment>
<name>A0ABP0GRA7_CLALP</name>
<evidence type="ECO:0000259" key="12">
    <source>
        <dbReference type="SMART" id="SM00037"/>
    </source>
</evidence>
<reference evidence="14 15" key="1">
    <citation type="submission" date="2024-02" db="EMBL/GenBank/DDBJ databases">
        <authorList>
            <person name="Daric V."/>
            <person name="Darras S."/>
        </authorList>
    </citation>
    <scope>NUCLEOTIDE SEQUENCE [LARGE SCALE GENOMIC DNA]</scope>
</reference>
<feature type="compositionally biased region" description="Basic and acidic residues" evidence="10">
    <location>
        <begin position="106"/>
        <end position="115"/>
    </location>
</feature>
<feature type="transmembrane region" description="Helical" evidence="11">
    <location>
        <begin position="190"/>
        <end position="211"/>
    </location>
</feature>
<organism evidence="14 15">
    <name type="scientific">Clavelina lepadiformis</name>
    <name type="common">Light-bulb sea squirt</name>
    <name type="synonym">Ascidia lepadiformis</name>
    <dbReference type="NCBI Taxonomy" id="159417"/>
    <lineage>
        <taxon>Eukaryota</taxon>
        <taxon>Metazoa</taxon>
        <taxon>Chordata</taxon>
        <taxon>Tunicata</taxon>
        <taxon>Ascidiacea</taxon>
        <taxon>Aplousobranchia</taxon>
        <taxon>Clavelinidae</taxon>
        <taxon>Clavelina</taxon>
    </lineage>
</organism>
<comment type="subunit">
    <text evidence="9">A connexon is composed of a hexamer of connexins.</text>
</comment>
<dbReference type="PRINTS" id="PR00206">
    <property type="entry name" value="CONNEXIN"/>
</dbReference>
<evidence type="ECO:0000256" key="11">
    <source>
        <dbReference type="SAM" id="Phobius"/>
    </source>
</evidence>
<accession>A0ABP0GRA7</accession>
<dbReference type="InterPro" id="IPR019570">
    <property type="entry name" value="Connexin_CCC"/>
</dbReference>
<comment type="similarity">
    <text evidence="9">Belongs to the connexin family.</text>
</comment>
<protein>
    <recommendedName>
        <fullName evidence="9">Gap junction protein</fullName>
    </recommendedName>
</protein>
<dbReference type="Pfam" id="PF00029">
    <property type="entry name" value="Connexin"/>
    <property type="match status" value="1"/>
</dbReference>
<evidence type="ECO:0000256" key="2">
    <source>
        <dbReference type="ARBA" id="ARBA00004651"/>
    </source>
</evidence>
<feature type="transmembrane region" description="Helical" evidence="11">
    <location>
        <begin position="76"/>
        <end position="96"/>
    </location>
</feature>
<dbReference type="Gene3D" id="1.20.1440.80">
    <property type="entry name" value="Gap junction channel protein cysteine-rich domain"/>
    <property type="match status" value="1"/>
</dbReference>
<evidence type="ECO:0000256" key="9">
    <source>
        <dbReference type="RuleBase" id="RU000630"/>
    </source>
</evidence>
<dbReference type="PANTHER" id="PTHR11984:SF53">
    <property type="entry name" value="GAP JUNCTION PROTEIN"/>
    <property type="match status" value="1"/>
</dbReference>
<dbReference type="InterPro" id="IPR017990">
    <property type="entry name" value="Connexin_CS"/>
</dbReference>
<dbReference type="EMBL" id="CAWYQH010000141">
    <property type="protein sequence ID" value="CAK8694252.1"/>
    <property type="molecule type" value="Genomic_DNA"/>
</dbReference>
<feature type="transmembrane region" description="Helical" evidence="11">
    <location>
        <begin position="243"/>
        <end position="267"/>
    </location>
</feature>
<sequence length="363" mass="41330">MAWHLLEKVIEQSSSHATILGKWWIACMFVFRIIVVASIGDTVYSDEQDEFICNTLQPGCKQVCYNKFAPISHIRFWAFQILATGTPSCVFIIYAMHKLALVPSKPGDENSKKDATTQTAWRSANSRKTKSKEKGSSSTVSSPLYREIEIYDCNSKKREPSSVSTPPPQYEKVCRETKVKRTKLVVLKAYVINVILRTIIEAGFMFLQFLLYQFHVPEIYDCERDPCPKIVECYISRPKEKTIFLYFMFVVAGVCLCINIVEMQYLGWLRIRRILRKGNTPSLDSTDPERVISVDAEAAPPGYYIPDVDPPSEKYRSPNTGFPHIRLRAASFTTSESDVTTDDTESIGSHVRLAEEAARRYLS</sequence>
<dbReference type="InterPro" id="IPR038359">
    <property type="entry name" value="Connexin_N_sf"/>
</dbReference>
<dbReference type="InterPro" id="IPR000500">
    <property type="entry name" value="Connexin"/>
</dbReference>
<evidence type="ECO:0000256" key="6">
    <source>
        <dbReference type="ARBA" id="ARBA00022949"/>
    </source>
</evidence>
<comment type="function">
    <text evidence="9">One gap junction consists of a cluster of closely packed pairs of transmembrane channels, the connexons, through which materials of low MW diffuse from one cell to a neighboring cell.</text>
</comment>
<evidence type="ECO:0000256" key="8">
    <source>
        <dbReference type="ARBA" id="ARBA00023136"/>
    </source>
</evidence>
<feature type="region of interest" description="Disordered" evidence="10">
    <location>
        <begin position="105"/>
        <end position="141"/>
    </location>
</feature>
<dbReference type="InterPro" id="IPR013092">
    <property type="entry name" value="Connexin_N"/>
</dbReference>
<dbReference type="PROSITE" id="PS00408">
    <property type="entry name" value="CONNEXINS_2"/>
    <property type="match status" value="1"/>
</dbReference>
<feature type="domain" description="Connexin cysteine-rich" evidence="13">
    <location>
        <begin position="200"/>
        <end position="266"/>
    </location>
</feature>
<keyword evidence="8 11" id="KW-0472">Membrane</keyword>
<dbReference type="SMART" id="SM00037">
    <property type="entry name" value="CNX"/>
    <property type="match status" value="1"/>
</dbReference>
<evidence type="ECO:0000259" key="13">
    <source>
        <dbReference type="SMART" id="SM01089"/>
    </source>
</evidence>
<gene>
    <name evidence="14" type="ORF">CVLEPA_LOCUS27636</name>
</gene>
<evidence type="ECO:0000256" key="10">
    <source>
        <dbReference type="SAM" id="MobiDB-lite"/>
    </source>
</evidence>
<keyword evidence="15" id="KW-1185">Reference proteome</keyword>
<evidence type="ECO:0000313" key="15">
    <source>
        <dbReference type="Proteomes" id="UP001642483"/>
    </source>
</evidence>
<feature type="transmembrane region" description="Helical" evidence="11">
    <location>
        <begin position="21"/>
        <end position="40"/>
    </location>
</feature>
<evidence type="ECO:0000256" key="7">
    <source>
        <dbReference type="ARBA" id="ARBA00022989"/>
    </source>
</evidence>
<evidence type="ECO:0000256" key="5">
    <source>
        <dbReference type="ARBA" id="ARBA00022868"/>
    </source>
</evidence>
<comment type="subcellular location">
    <subcellularLocation>
        <location evidence="1">Cell junction</location>
        <location evidence="1">Gap junction</location>
    </subcellularLocation>
    <subcellularLocation>
        <location evidence="2 9">Cell membrane</location>
        <topology evidence="2 9">Multi-pass membrane protein</topology>
    </subcellularLocation>
</comment>
<evidence type="ECO:0000256" key="3">
    <source>
        <dbReference type="ARBA" id="ARBA00022475"/>
    </source>
</evidence>
<keyword evidence="4 9" id="KW-0812">Transmembrane</keyword>
<evidence type="ECO:0000256" key="1">
    <source>
        <dbReference type="ARBA" id="ARBA00004610"/>
    </source>
</evidence>
<dbReference type="SMART" id="SM01089">
    <property type="entry name" value="Connexin_CCC"/>
    <property type="match status" value="1"/>
</dbReference>
<keyword evidence="5 9" id="KW-0303">Gap junction</keyword>
<keyword evidence="7 11" id="KW-1133">Transmembrane helix</keyword>
<evidence type="ECO:0000313" key="14">
    <source>
        <dbReference type="EMBL" id="CAK8694252.1"/>
    </source>
</evidence>